<dbReference type="Pfam" id="PF01012">
    <property type="entry name" value="ETF"/>
    <property type="match status" value="1"/>
</dbReference>
<reference evidence="3 4" key="1">
    <citation type="journal article" date="2009" name="Environ. Microbiol.">
        <title>Genome sequence of Desulfobacterium autotrophicum HRM2, a marine sulfate reducer oxidizing organic carbon completely to carbon dioxide.</title>
        <authorList>
            <person name="Strittmatter A.W."/>
            <person name="Liesegang H."/>
            <person name="Rabus R."/>
            <person name="Decker I."/>
            <person name="Amann J."/>
            <person name="Andres S."/>
            <person name="Henne A."/>
            <person name="Fricke W.F."/>
            <person name="Martinez-Arias R."/>
            <person name="Bartels D."/>
            <person name="Goesmann A."/>
            <person name="Krause L."/>
            <person name="Puehler A."/>
            <person name="Klenk H.P."/>
            <person name="Richter M."/>
            <person name="Schuler M."/>
            <person name="Gloeckner F.O."/>
            <person name="Meyerdierks A."/>
            <person name="Gottschalk G."/>
            <person name="Amann R."/>
        </authorList>
    </citation>
    <scope>NUCLEOTIDE SEQUENCE [LARGE SCALE GENOMIC DNA]</scope>
    <source>
        <strain evidence="4">ATCC 43914 / DSM 3382 / HRM2</strain>
    </source>
</reference>
<dbReference type="PANTHER" id="PTHR21294">
    <property type="entry name" value="ELECTRON TRANSFER FLAVOPROTEIN BETA-SUBUNIT"/>
    <property type="match status" value="1"/>
</dbReference>
<dbReference type="Proteomes" id="UP000000442">
    <property type="component" value="Chromosome"/>
</dbReference>
<sequence length="283" mass="30655">MLNIIVCIKQVPMVSQLPWDSRTGTLKRELAQAMMDPASRRGLEAAIQIKEQQPARITAITMGPPMAEEILHQARALGADQGILLTDRKMAGADTFLTSLILARAIQQECRGFDLIICGAQTSDSETGQVGPQLAEELDIPAIGFVNHVAVKPTTIEVQRHVDDFSETLEMDLPGLVTVDLTAYKPRYLALAGVEQAFAPQGVNLPAISIVDASQLGFDGKFNALKDSPTRIIDVFSPAAQKETRVLKGSVKQVVDQLFDEYGKIIGGAMGKDLKTHDHDGVK</sequence>
<dbReference type="InterPro" id="IPR033948">
    <property type="entry name" value="ETF_beta_N"/>
</dbReference>
<keyword evidence="1" id="KW-0813">Transport</keyword>
<dbReference type="EMBL" id="CP001087">
    <property type="protein sequence ID" value="ACN17917.1"/>
    <property type="molecule type" value="Genomic_DNA"/>
</dbReference>
<feature type="domain" description="Electron transfer flavoprotein alpha/beta-subunit N-terminal" evidence="2">
    <location>
        <begin position="23"/>
        <end position="220"/>
    </location>
</feature>
<evidence type="ECO:0000313" key="4">
    <source>
        <dbReference type="Proteomes" id="UP000000442"/>
    </source>
</evidence>
<evidence type="ECO:0000259" key="2">
    <source>
        <dbReference type="SMART" id="SM00893"/>
    </source>
</evidence>
<organism evidence="3 4">
    <name type="scientific">Desulforapulum autotrophicum (strain ATCC 43914 / DSM 3382 / VKM B-1955 / HRM2)</name>
    <name type="common">Desulfobacterium autotrophicum</name>
    <dbReference type="NCBI Taxonomy" id="177437"/>
    <lineage>
        <taxon>Bacteria</taxon>
        <taxon>Pseudomonadati</taxon>
        <taxon>Thermodesulfobacteriota</taxon>
        <taxon>Desulfobacteria</taxon>
        <taxon>Desulfobacterales</taxon>
        <taxon>Desulfobacteraceae</taxon>
        <taxon>Desulforapulum</taxon>
    </lineage>
</organism>
<accession>C0QIH3</accession>
<dbReference type="Gene3D" id="3.40.50.620">
    <property type="entry name" value="HUPs"/>
    <property type="match status" value="1"/>
</dbReference>
<keyword evidence="1" id="KW-0249">Electron transport</keyword>
<dbReference type="SMART" id="SM00893">
    <property type="entry name" value="ETF"/>
    <property type="match status" value="1"/>
</dbReference>
<dbReference type="SUPFAM" id="SSF52402">
    <property type="entry name" value="Adenine nucleotide alpha hydrolases-like"/>
    <property type="match status" value="1"/>
</dbReference>
<evidence type="ECO:0000313" key="3">
    <source>
        <dbReference type="EMBL" id="ACN17917.1"/>
    </source>
</evidence>
<dbReference type="RefSeq" id="WP_015906624.1">
    <property type="nucleotide sequence ID" value="NC_012108.1"/>
</dbReference>
<name>C0QIH3_DESAH</name>
<dbReference type="InterPro" id="IPR014729">
    <property type="entry name" value="Rossmann-like_a/b/a_fold"/>
</dbReference>
<dbReference type="OrthoDB" id="9804960at2"/>
<dbReference type="PANTHER" id="PTHR21294:SF17">
    <property type="entry name" value="PROTEIN FIXA"/>
    <property type="match status" value="1"/>
</dbReference>
<protein>
    <submittedName>
        <fullName evidence="3">EtfB4</fullName>
    </submittedName>
</protein>
<dbReference type="AlphaFoldDB" id="C0QIH3"/>
<evidence type="ECO:0000256" key="1">
    <source>
        <dbReference type="ARBA" id="ARBA00022982"/>
    </source>
</evidence>
<dbReference type="GO" id="GO:0009055">
    <property type="term" value="F:electron transfer activity"/>
    <property type="evidence" value="ECO:0007669"/>
    <property type="project" value="InterPro"/>
</dbReference>
<dbReference type="InterPro" id="IPR014730">
    <property type="entry name" value="ETF_a/b_N"/>
</dbReference>
<proteinExistence type="predicted"/>
<gene>
    <name evidence="3" type="primary">etfB4</name>
    <name evidence="3" type="ordered locus">HRM2_48690</name>
</gene>
<dbReference type="KEGG" id="dat:HRM2_48690"/>
<dbReference type="InterPro" id="IPR012255">
    <property type="entry name" value="ETF_b"/>
</dbReference>
<dbReference type="eggNOG" id="COG2086">
    <property type="taxonomic scope" value="Bacteria"/>
</dbReference>
<dbReference type="STRING" id="177437.HRM2_48690"/>
<dbReference type="CDD" id="cd01714">
    <property type="entry name" value="ETF_beta"/>
    <property type="match status" value="1"/>
</dbReference>
<keyword evidence="4" id="KW-1185">Reference proteome</keyword>
<dbReference type="HOGENOM" id="CLU_060196_2_1_7"/>
<dbReference type="PIRSF" id="PIRSF000090">
    <property type="entry name" value="Beta-ETF"/>
    <property type="match status" value="1"/>
</dbReference>